<keyword evidence="3" id="KW-0378">Hydrolase</keyword>
<dbReference type="Pfam" id="PF03372">
    <property type="entry name" value="Exo_endo_phos"/>
    <property type="match status" value="1"/>
</dbReference>
<evidence type="ECO:0000256" key="1">
    <source>
        <dbReference type="SAM" id="SignalP"/>
    </source>
</evidence>
<keyword evidence="1" id="KW-0732">Signal</keyword>
<keyword evidence="3" id="KW-0540">Nuclease</keyword>
<dbReference type="InterPro" id="IPR005135">
    <property type="entry name" value="Endo/exonuclease/phosphatase"/>
</dbReference>
<dbReference type="Gene3D" id="3.60.10.10">
    <property type="entry name" value="Endonuclease/exonuclease/phosphatase"/>
    <property type="match status" value="1"/>
</dbReference>
<dbReference type="SUPFAM" id="SSF56219">
    <property type="entry name" value="DNase I-like"/>
    <property type="match status" value="1"/>
</dbReference>
<dbReference type="Proteomes" id="UP000823598">
    <property type="component" value="Unassembled WGS sequence"/>
</dbReference>
<name>A0A9D9NJY0_9BACT</name>
<dbReference type="InterPro" id="IPR050410">
    <property type="entry name" value="CCR4/nocturin_mRNA_transcr"/>
</dbReference>
<dbReference type="InterPro" id="IPR036691">
    <property type="entry name" value="Endo/exonu/phosph_ase_sf"/>
</dbReference>
<comment type="caution">
    <text evidence="3">The sequence shown here is derived from an EMBL/GenBank/DDBJ whole genome shotgun (WGS) entry which is preliminary data.</text>
</comment>
<dbReference type="PANTHER" id="PTHR12121:SF36">
    <property type="entry name" value="ENDONUCLEASE_EXONUCLEASE_PHOSPHATASE DOMAIN-CONTAINING PROTEIN"/>
    <property type="match status" value="1"/>
</dbReference>
<reference evidence="3" key="2">
    <citation type="journal article" date="2021" name="PeerJ">
        <title>Extensive microbial diversity within the chicken gut microbiome revealed by metagenomics and culture.</title>
        <authorList>
            <person name="Gilroy R."/>
            <person name="Ravi A."/>
            <person name="Getino M."/>
            <person name="Pursley I."/>
            <person name="Horton D.L."/>
            <person name="Alikhan N.F."/>
            <person name="Baker D."/>
            <person name="Gharbi K."/>
            <person name="Hall N."/>
            <person name="Watson M."/>
            <person name="Adriaenssens E.M."/>
            <person name="Foster-Nyarko E."/>
            <person name="Jarju S."/>
            <person name="Secka A."/>
            <person name="Antonio M."/>
            <person name="Oren A."/>
            <person name="Chaudhuri R.R."/>
            <person name="La Ragione R."/>
            <person name="Hildebrand F."/>
            <person name="Pallen M.J."/>
        </authorList>
    </citation>
    <scope>NUCLEOTIDE SEQUENCE</scope>
    <source>
        <strain evidence="3">6919</strain>
    </source>
</reference>
<dbReference type="PANTHER" id="PTHR12121">
    <property type="entry name" value="CARBON CATABOLITE REPRESSOR PROTEIN 4"/>
    <property type="match status" value="1"/>
</dbReference>
<dbReference type="EMBL" id="JADIMC010000032">
    <property type="protein sequence ID" value="MBO8475833.1"/>
    <property type="molecule type" value="Genomic_DNA"/>
</dbReference>
<proteinExistence type="predicted"/>
<evidence type="ECO:0000259" key="2">
    <source>
        <dbReference type="Pfam" id="PF03372"/>
    </source>
</evidence>
<feature type="domain" description="Endonuclease/exonuclease/phosphatase" evidence="2">
    <location>
        <begin position="27"/>
        <end position="276"/>
    </location>
</feature>
<reference evidence="3" key="1">
    <citation type="submission" date="2020-10" db="EMBL/GenBank/DDBJ databases">
        <authorList>
            <person name="Gilroy R."/>
        </authorList>
    </citation>
    <scope>NUCLEOTIDE SEQUENCE</scope>
    <source>
        <strain evidence="3">6919</strain>
    </source>
</reference>
<feature type="chain" id="PRO_5038693090" evidence="1">
    <location>
        <begin position="22"/>
        <end position="285"/>
    </location>
</feature>
<organism evidence="3 4">
    <name type="scientific">Candidatus Limisoma faecipullorum</name>
    <dbReference type="NCBI Taxonomy" id="2840854"/>
    <lineage>
        <taxon>Bacteria</taxon>
        <taxon>Pseudomonadati</taxon>
        <taxon>Bacteroidota</taxon>
        <taxon>Bacteroidia</taxon>
        <taxon>Bacteroidales</taxon>
        <taxon>Candidatus Limisoma</taxon>
    </lineage>
</organism>
<evidence type="ECO:0000313" key="4">
    <source>
        <dbReference type="Proteomes" id="UP000823598"/>
    </source>
</evidence>
<dbReference type="GO" id="GO:0004519">
    <property type="term" value="F:endonuclease activity"/>
    <property type="evidence" value="ECO:0007669"/>
    <property type="project" value="UniProtKB-KW"/>
</dbReference>
<protein>
    <submittedName>
        <fullName evidence="3">Endonuclease/exonuclease/phosphatase family protein</fullName>
    </submittedName>
</protein>
<gene>
    <name evidence="3" type="ORF">IAB88_02435</name>
</gene>
<sequence>MKKRFLLFLTFSLSAICTAFGEEMKVMTFNVRCVVESDGLNQWKNRKDYAADLVKFYQPDIWGAQEATHQQMTDFQERLPEYAYVGAGRDDGKTKGEYSPIFYRKDRFEPVESGFFWLAEKEKMHTPGVLGWDAAYPRIATWCIFRDKQSGEKFFFLNTHLDNEGQMARHNGADLLLQQTADLAKGLPSILTGDFNATPGDEPIKVLTDSADSRSFVHSRNIAQLAYGPEWTFHDFGRIPYEERQWLDYIFLKGDWTVDYNAVLTDYKGNLFPSDHCPVITLLRF</sequence>
<accession>A0A9D9NJY0</accession>
<dbReference type="AlphaFoldDB" id="A0A9D9NJY0"/>
<evidence type="ECO:0000313" key="3">
    <source>
        <dbReference type="EMBL" id="MBO8475833.1"/>
    </source>
</evidence>
<dbReference type="GO" id="GO:0000175">
    <property type="term" value="F:3'-5'-RNA exonuclease activity"/>
    <property type="evidence" value="ECO:0007669"/>
    <property type="project" value="TreeGrafter"/>
</dbReference>
<feature type="signal peptide" evidence="1">
    <location>
        <begin position="1"/>
        <end position="21"/>
    </location>
</feature>
<keyword evidence="3" id="KW-0255">Endonuclease</keyword>
<dbReference type="CDD" id="cd09083">
    <property type="entry name" value="EEP-1"/>
    <property type="match status" value="1"/>
</dbReference>